<dbReference type="GO" id="GO:0005886">
    <property type="term" value="C:plasma membrane"/>
    <property type="evidence" value="ECO:0007669"/>
    <property type="project" value="TreeGrafter"/>
</dbReference>
<gene>
    <name evidence="3" type="ORF">PFISCL1PPCAC_18155</name>
</gene>
<keyword evidence="1" id="KW-0472">Membrane</keyword>
<feature type="transmembrane region" description="Helical" evidence="1">
    <location>
        <begin position="187"/>
        <end position="208"/>
    </location>
</feature>
<protein>
    <recommendedName>
        <fullName evidence="2">Protein kinase domain-containing protein</fullName>
    </recommendedName>
</protein>
<dbReference type="SMART" id="SM00219">
    <property type="entry name" value="TyrKc"/>
    <property type="match status" value="1"/>
</dbReference>
<evidence type="ECO:0000259" key="2">
    <source>
        <dbReference type="PROSITE" id="PS50011"/>
    </source>
</evidence>
<keyword evidence="1" id="KW-1133">Transmembrane helix</keyword>
<dbReference type="Gene3D" id="3.10.100.10">
    <property type="entry name" value="Mannose-Binding Protein A, subunit A"/>
    <property type="match status" value="1"/>
</dbReference>
<dbReference type="FunFam" id="1.10.510.10:FF:000994">
    <property type="entry name" value="Hypoxia Inhibited Receptor tyrosine kinase"/>
    <property type="match status" value="1"/>
</dbReference>
<dbReference type="GO" id="GO:0005524">
    <property type="term" value="F:ATP binding"/>
    <property type="evidence" value="ECO:0007669"/>
    <property type="project" value="InterPro"/>
</dbReference>
<dbReference type="InterPro" id="IPR000719">
    <property type="entry name" value="Prot_kinase_dom"/>
</dbReference>
<name>A0AAV5W803_9BILA</name>
<feature type="domain" description="Protein kinase" evidence="2">
    <location>
        <begin position="255"/>
        <end position="555"/>
    </location>
</feature>
<dbReference type="GO" id="GO:0004714">
    <property type="term" value="F:transmembrane receptor protein tyrosine kinase activity"/>
    <property type="evidence" value="ECO:0007669"/>
    <property type="project" value="TreeGrafter"/>
</dbReference>
<proteinExistence type="predicted"/>
<dbReference type="Gene3D" id="3.30.200.20">
    <property type="entry name" value="Phosphorylase Kinase, domain 1"/>
    <property type="match status" value="1"/>
</dbReference>
<comment type="caution">
    <text evidence="3">The sequence shown here is derived from an EMBL/GenBank/DDBJ whole genome shotgun (WGS) entry which is preliminary data.</text>
</comment>
<keyword evidence="1" id="KW-0812">Transmembrane</keyword>
<dbReference type="CDD" id="cd00192">
    <property type="entry name" value="PTKc"/>
    <property type="match status" value="1"/>
</dbReference>
<dbReference type="PANTHER" id="PTHR24416:SF583">
    <property type="entry name" value="RECEPTOR PROTEIN-TYROSINE KINASE"/>
    <property type="match status" value="1"/>
</dbReference>
<dbReference type="InterPro" id="IPR016187">
    <property type="entry name" value="CTDL_fold"/>
</dbReference>
<dbReference type="InterPro" id="IPR050122">
    <property type="entry name" value="RTK"/>
</dbReference>
<dbReference type="EMBL" id="BTSY01000005">
    <property type="protein sequence ID" value="GMT26858.1"/>
    <property type="molecule type" value="Genomic_DNA"/>
</dbReference>
<dbReference type="GO" id="GO:0007169">
    <property type="term" value="P:cell surface receptor protein tyrosine kinase signaling pathway"/>
    <property type="evidence" value="ECO:0007669"/>
    <property type="project" value="TreeGrafter"/>
</dbReference>
<evidence type="ECO:0000313" key="4">
    <source>
        <dbReference type="Proteomes" id="UP001432322"/>
    </source>
</evidence>
<dbReference type="InterPro" id="IPR001245">
    <property type="entry name" value="Ser-Thr/Tyr_kinase_cat_dom"/>
</dbReference>
<reference evidence="3" key="1">
    <citation type="submission" date="2023-10" db="EMBL/GenBank/DDBJ databases">
        <title>Genome assembly of Pristionchus species.</title>
        <authorList>
            <person name="Yoshida K."/>
            <person name="Sommer R.J."/>
        </authorList>
    </citation>
    <scope>NUCLEOTIDE SEQUENCE</scope>
    <source>
        <strain evidence="3">RS5133</strain>
    </source>
</reference>
<dbReference type="AlphaFoldDB" id="A0AAV5W803"/>
<dbReference type="InterPro" id="IPR011009">
    <property type="entry name" value="Kinase-like_dom_sf"/>
</dbReference>
<sequence>LLLASLPQLSLAQFRCRDASWSLIGPYCYYIVDPENIKTDFTDQQLYCRALGGYLPCIESKKDQQRLVDWVADRRGGQEFDPFYIGLQCNVFGYEEWVWVEPLIPYNQEIASFDDDFYDPLRCGAPEVSQERFLMTLKATWKALSSYPDNFTPQLAVCQKLAIPDTSLTSTSPAPPAVDQPPPDDTLLIIALVAVVVILILIIVLIMIRFRNRIKELMTTVTNRVPGTDNSPKGPPTEIQDQHGDWEINRQFVNIHYSNKLGSGAFGVVYLGTIDTANLPASANRSILQISSLKLSNGVVAVKTLHEYYDRVTGIDFQQEIEIMQHIGYHDRLVNLIACVTESVPNLLIAEYCSNGDLLSFLKERRKFMLEHPNYANVDPSSIITQAQQLRFSVQIANGLEFLSSRGYIHRDIAARNILVDDNYSCKIGDFGMCRKIQDQEELYLSRGGRLPIKWMSPEALRRYEMSTASDVWSYGVLLFEIITLGGSPYPSWEPTEILPRLEAGERMGRPDNCPDHVYDAMTDCWNHFPGLRPDFTTLRSRLAAALEQTPSEYYLQLDAQRDYYLVPRSKDFPISEEQIFRMV</sequence>
<dbReference type="CDD" id="cd00037">
    <property type="entry name" value="CLECT"/>
    <property type="match status" value="1"/>
</dbReference>
<dbReference type="PRINTS" id="PR00109">
    <property type="entry name" value="TYRKINASE"/>
</dbReference>
<evidence type="ECO:0000313" key="3">
    <source>
        <dbReference type="EMBL" id="GMT26858.1"/>
    </source>
</evidence>
<dbReference type="InterPro" id="IPR020635">
    <property type="entry name" value="Tyr_kinase_cat_dom"/>
</dbReference>
<dbReference type="InterPro" id="IPR008266">
    <property type="entry name" value="Tyr_kinase_AS"/>
</dbReference>
<evidence type="ECO:0000256" key="1">
    <source>
        <dbReference type="SAM" id="Phobius"/>
    </source>
</evidence>
<dbReference type="PANTHER" id="PTHR24416">
    <property type="entry name" value="TYROSINE-PROTEIN KINASE RECEPTOR"/>
    <property type="match status" value="1"/>
</dbReference>
<keyword evidence="4" id="KW-1185">Reference proteome</keyword>
<dbReference type="Pfam" id="PF07714">
    <property type="entry name" value="PK_Tyr_Ser-Thr"/>
    <property type="match status" value="1"/>
</dbReference>
<dbReference type="SUPFAM" id="SSF56112">
    <property type="entry name" value="Protein kinase-like (PK-like)"/>
    <property type="match status" value="1"/>
</dbReference>
<feature type="non-terminal residue" evidence="3">
    <location>
        <position position="1"/>
    </location>
</feature>
<dbReference type="Proteomes" id="UP001432322">
    <property type="component" value="Unassembled WGS sequence"/>
</dbReference>
<dbReference type="PROSITE" id="PS50011">
    <property type="entry name" value="PROTEIN_KINASE_DOM"/>
    <property type="match status" value="1"/>
</dbReference>
<dbReference type="GO" id="GO:0043235">
    <property type="term" value="C:receptor complex"/>
    <property type="evidence" value="ECO:0007669"/>
    <property type="project" value="TreeGrafter"/>
</dbReference>
<dbReference type="InterPro" id="IPR016186">
    <property type="entry name" value="C-type_lectin-like/link_sf"/>
</dbReference>
<dbReference type="Gene3D" id="1.10.510.10">
    <property type="entry name" value="Transferase(Phosphotransferase) domain 1"/>
    <property type="match status" value="1"/>
</dbReference>
<organism evidence="3 4">
    <name type="scientific">Pristionchus fissidentatus</name>
    <dbReference type="NCBI Taxonomy" id="1538716"/>
    <lineage>
        <taxon>Eukaryota</taxon>
        <taxon>Metazoa</taxon>
        <taxon>Ecdysozoa</taxon>
        <taxon>Nematoda</taxon>
        <taxon>Chromadorea</taxon>
        <taxon>Rhabditida</taxon>
        <taxon>Rhabditina</taxon>
        <taxon>Diplogasteromorpha</taxon>
        <taxon>Diplogasteroidea</taxon>
        <taxon>Neodiplogasteridae</taxon>
        <taxon>Pristionchus</taxon>
    </lineage>
</organism>
<accession>A0AAV5W803</accession>
<dbReference type="PROSITE" id="PS00109">
    <property type="entry name" value="PROTEIN_KINASE_TYR"/>
    <property type="match status" value="1"/>
</dbReference>
<dbReference type="SUPFAM" id="SSF56436">
    <property type="entry name" value="C-type lectin-like"/>
    <property type="match status" value="1"/>
</dbReference>